<evidence type="ECO:0000313" key="3">
    <source>
        <dbReference type="Proteomes" id="UP000467841"/>
    </source>
</evidence>
<comment type="caution">
    <text evidence="2">The sequence shown here is derived from an EMBL/GenBank/DDBJ whole genome shotgun (WGS) entry which is preliminary data.</text>
</comment>
<protein>
    <recommendedName>
        <fullName evidence="1">F-box domain-containing protein</fullName>
    </recommendedName>
</protein>
<dbReference type="Proteomes" id="UP000467841">
    <property type="component" value="Unassembled WGS sequence"/>
</dbReference>
<dbReference type="EMBL" id="CACVBM020000188">
    <property type="protein sequence ID" value="CAA7015653.1"/>
    <property type="molecule type" value="Genomic_DNA"/>
</dbReference>
<dbReference type="SUPFAM" id="SSF81383">
    <property type="entry name" value="F-box domain"/>
    <property type="match status" value="1"/>
</dbReference>
<dbReference type="OrthoDB" id="1106385at2759"/>
<evidence type="ECO:0000313" key="2">
    <source>
        <dbReference type="EMBL" id="CAA7015653.1"/>
    </source>
</evidence>
<reference evidence="2" key="1">
    <citation type="submission" date="2020-01" db="EMBL/GenBank/DDBJ databases">
        <authorList>
            <person name="Mishra B."/>
        </authorList>
    </citation>
    <scope>NUCLEOTIDE SEQUENCE [LARGE SCALE GENOMIC DNA]</scope>
</reference>
<organism evidence="2 3">
    <name type="scientific">Microthlaspi erraticum</name>
    <dbReference type="NCBI Taxonomy" id="1685480"/>
    <lineage>
        <taxon>Eukaryota</taxon>
        <taxon>Viridiplantae</taxon>
        <taxon>Streptophyta</taxon>
        <taxon>Embryophyta</taxon>
        <taxon>Tracheophyta</taxon>
        <taxon>Spermatophyta</taxon>
        <taxon>Magnoliopsida</taxon>
        <taxon>eudicotyledons</taxon>
        <taxon>Gunneridae</taxon>
        <taxon>Pentapetalae</taxon>
        <taxon>rosids</taxon>
        <taxon>malvids</taxon>
        <taxon>Brassicales</taxon>
        <taxon>Brassicaceae</taxon>
        <taxon>Coluteocarpeae</taxon>
        <taxon>Microthlaspi</taxon>
    </lineage>
</organism>
<dbReference type="InterPro" id="IPR036047">
    <property type="entry name" value="F-box-like_dom_sf"/>
</dbReference>
<dbReference type="InterPro" id="IPR001810">
    <property type="entry name" value="F-box_dom"/>
</dbReference>
<feature type="domain" description="F-box" evidence="1">
    <location>
        <begin position="1"/>
        <end position="46"/>
    </location>
</feature>
<dbReference type="Gene3D" id="1.20.1280.50">
    <property type="match status" value="1"/>
</dbReference>
<dbReference type="PANTHER" id="PTHR31672">
    <property type="entry name" value="BNACNNG10540D PROTEIN"/>
    <property type="match status" value="1"/>
</dbReference>
<evidence type="ECO:0000259" key="1">
    <source>
        <dbReference type="PROSITE" id="PS50181"/>
    </source>
</evidence>
<dbReference type="AlphaFoldDB" id="A0A6D2HID9"/>
<dbReference type="PROSITE" id="PS50181">
    <property type="entry name" value="FBOX"/>
    <property type="match status" value="1"/>
</dbReference>
<name>A0A6D2HID9_9BRAS</name>
<dbReference type="InterPro" id="IPR050796">
    <property type="entry name" value="SCF_F-box_component"/>
</dbReference>
<proteinExistence type="predicted"/>
<sequence length="102" mass="11781">MSKWSDLPRDLAEEVFLKLPVTSLRGARCTCKKWNTLTKDESFTKLHLREAEANKKQRKEFEVVMVLEYKAYLMSVVDLLCDPSIERIGKLVSLGDDAYINI</sequence>
<keyword evidence="3" id="KW-1185">Reference proteome</keyword>
<accession>A0A6D2HID9</accession>
<gene>
    <name evidence="2" type="ORF">MERR_LOCUS2888</name>
</gene>
<dbReference type="Pfam" id="PF00646">
    <property type="entry name" value="F-box"/>
    <property type="match status" value="1"/>
</dbReference>
<dbReference type="SMART" id="SM00256">
    <property type="entry name" value="FBOX"/>
    <property type="match status" value="1"/>
</dbReference>